<name>A0A0F9IVU6_9ZZZZ</name>
<gene>
    <name evidence="1" type="ORF">LCGC14_1896890</name>
</gene>
<proteinExistence type="predicted"/>
<evidence type="ECO:0000313" key="1">
    <source>
        <dbReference type="EMBL" id="KKL91217.1"/>
    </source>
</evidence>
<dbReference type="EMBL" id="LAZR01019790">
    <property type="protein sequence ID" value="KKL91217.1"/>
    <property type="molecule type" value="Genomic_DNA"/>
</dbReference>
<comment type="caution">
    <text evidence="1">The sequence shown here is derived from an EMBL/GenBank/DDBJ whole genome shotgun (WGS) entry which is preliminary data.</text>
</comment>
<protein>
    <submittedName>
        <fullName evidence="1">Uncharacterized protein</fullName>
    </submittedName>
</protein>
<dbReference type="AlphaFoldDB" id="A0A0F9IVU6"/>
<sequence length="173" mass="19187">MSKHNKGSHGVYSLTCISRKCGRRFGVMWEGQTTKFYNYFTGGELGSSFKLTYPFTGCPWCGAWWCTGPLDAAAYPAPPPLLGHRHVVRTTTGSQERVFKCGTWWPVGPLDARALPHPQAGQQQANIPSGLGTPSWVTDVVNWSAFSTKTGVIDAMMKAQILKNCPPHKWEWK</sequence>
<reference evidence="1" key="1">
    <citation type="journal article" date="2015" name="Nature">
        <title>Complex archaea that bridge the gap between prokaryotes and eukaryotes.</title>
        <authorList>
            <person name="Spang A."/>
            <person name="Saw J.H."/>
            <person name="Jorgensen S.L."/>
            <person name="Zaremba-Niedzwiedzka K."/>
            <person name="Martijn J."/>
            <person name="Lind A.E."/>
            <person name="van Eijk R."/>
            <person name="Schleper C."/>
            <person name="Guy L."/>
            <person name="Ettema T.J."/>
        </authorList>
    </citation>
    <scope>NUCLEOTIDE SEQUENCE</scope>
</reference>
<accession>A0A0F9IVU6</accession>
<organism evidence="1">
    <name type="scientific">marine sediment metagenome</name>
    <dbReference type="NCBI Taxonomy" id="412755"/>
    <lineage>
        <taxon>unclassified sequences</taxon>
        <taxon>metagenomes</taxon>
        <taxon>ecological metagenomes</taxon>
    </lineage>
</organism>